<protein>
    <submittedName>
        <fullName evidence="2">Uncharacterized protein</fullName>
    </submittedName>
</protein>
<evidence type="ECO:0000313" key="2">
    <source>
        <dbReference type="EMBL" id="XBH01893.1"/>
    </source>
</evidence>
<keyword evidence="1" id="KW-0732">Signal</keyword>
<dbReference type="AlphaFoldDB" id="A0AAU7C9V3"/>
<accession>A0AAU7C9V3</accession>
<sequence length="78" mass="8798">MRKPLAAMMLVVAALVVMSEGCAPFPLPHYAAFKPKRAEELLVDSENLRMAGDEWERFWFLDQPSHMTPFRTHGGLGP</sequence>
<organism evidence="2">
    <name type="scientific">Singulisphaera sp. Ch08</name>
    <dbReference type="NCBI Taxonomy" id="3120278"/>
    <lineage>
        <taxon>Bacteria</taxon>
        <taxon>Pseudomonadati</taxon>
        <taxon>Planctomycetota</taxon>
        <taxon>Planctomycetia</taxon>
        <taxon>Isosphaerales</taxon>
        <taxon>Isosphaeraceae</taxon>
        <taxon>Singulisphaera</taxon>
    </lineage>
</organism>
<proteinExistence type="predicted"/>
<reference evidence="2" key="1">
    <citation type="submission" date="2024-05" db="EMBL/GenBank/DDBJ databases">
        <title>Planctomycetes of the genus Singulisphaera possess chitinolytic capabilities.</title>
        <authorList>
            <person name="Ivanova A."/>
        </authorList>
    </citation>
    <scope>NUCLEOTIDE SEQUENCE</scope>
    <source>
        <strain evidence="2">Ch08T</strain>
    </source>
</reference>
<dbReference type="RefSeq" id="WP_406694638.1">
    <property type="nucleotide sequence ID" value="NZ_CP155447.1"/>
</dbReference>
<dbReference type="EMBL" id="CP155447">
    <property type="protein sequence ID" value="XBH01893.1"/>
    <property type="molecule type" value="Genomic_DNA"/>
</dbReference>
<feature type="signal peptide" evidence="1">
    <location>
        <begin position="1"/>
        <end position="19"/>
    </location>
</feature>
<gene>
    <name evidence="2" type="ORF">V5E97_26615</name>
</gene>
<name>A0AAU7C9V3_9BACT</name>
<evidence type="ECO:0000256" key="1">
    <source>
        <dbReference type="SAM" id="SignalP"/>
    </source>
</evidence>
<feature type="chain" id="PRO_5043470350" evidence="1">
    <location>
        <begin position="20"/>
        <end position="78"/>
    </location>
</feature>